<proteinExistence type="predicted"/>
<dbReference type="GO" id="GO:0003677">
    <property type="term" value="F:DNA binding"/>
    <property type="evidence" value="ECO:0007669"/>
    <property type="project" value="InterPro"/>
</dbReference>
<keyword evidence="1" id="KW-0175">Coiled coil</keyword>
<evidence type="ECO:0000313" key="4">
    <source>
        <dbReference type="Proteomes" id="UP001232148"/>
    </source>
</evidence>
<dbReference type="Proteomes" id="UP001232148">
    <property type="component" value="Unassembled WGS sequence"/>
</dbReference>
<evidence type="ECO:0000313" key="3">
    <source>
        <dbReference type="EMBL" id="KAK2030019.1"/>
    </source>
</evidence>
<evidence type="ECO:0000259" key="2">
    <source>
        <dbReference type="Pfam" id="PF05225"/>
    </source>
</evidence>
<accession>A0AAD9HLJ9</accession>
<dbReference type="Pfam" id="PF05225">
    <property type="entry name" value="HTH_psq"/>
    <property type="match status" value="1"/>
</dbReference>
<dbReference type="SUPFAM" id="SSF46689">
    <property type="entry name" value="Homeodomain-like"/>
    <property type="match status" value="1"/>
</dbReference>
<feature type="coiled-coil region" evidence="1">
    <location>
        <begin position="91"/>
        <end position="152"/>
    </location>
</feature>
<evidence type="ECO:0000256" key="1">
    <source>
        <dbReference type="SAM" id="Coils"/>
    </source>
</evidence>
<protein>
    <recommendedName>
        <fullName evidence="2">HTH psq-type domain-containing protein</fullName>
    </recommendedName>
</protein>
<dbReference type="Gene3D" id="1.10.10.60">
    <property type="entry name" value="Homeodomain-like"/>
    <property type="match status" value="1"/>
</dbReference>
<dbReference type="AlphaFoldDB" id="A0AAD9HLJ9"/>
<gene>
    <name evidence="3" type="ORF">LX32DRAFT_682069</name>
</gene>
<name>A0AAD9HLJ9_9PEZI</name>
<organism evidence="3 4">
    <name type="scientific">Colletotrichum zoysiae</name>
    <dbReference type="NCBI Taxonomy" id="1216348"/>
    <lineage>
        <taxon>Eukaryota</taxon>
        <taxon>Fungi</taxon>
        <taxon>Dikarya</taxon>
        <taxon>Ascomycota</taxon>
        <taxon>Pezizomycotina</taxon>
        <taxon>Sordariomycetes</taxon>
        <taxon>Hypocreomycetidae</taxon>
        <taxon>Glomerellales</taxon>
        <taxon>Glomerellaceae</taxon>
        <taxon>Colletotrichum</taxon>
        <taxon>Colletotrichum graminicola species complex</taxon>
    </lineage>
</organism>
<sequence length="153" mass="16535">MSKYTPEALQSAVTEVLEGGGHRKAARRWGVPRATLYRRLQGATSHQEAKAAHQRLSQVREMAQKVLEAGGNSQPLGKNWMEGFLRRNQVVKDLRARKMAEAKKAKEATKKALAEAKVEAAKAELEAAKAVFEAAKAELEAATAAAAEAEGTL</sequence>
<comment type="caution">
    <text evidence="3">The sequence shown here is derived from an EMBL/GenBank/DDBJ whole genome shotgun (WGS) entry which is preliminary data.</text>
</comment>
<dbReference type="InterPro" id="IPR009057">
    <property type="entry name" value="Homeodomain-like_sf"/>
</dbReference>
<keyword evidence="4" id="KW-1185">Reference proteome</keyword>
<feature type="domain" description="HTH psq-type" evidence="2">
    <location>
        <begin position="5"/>
        <end position="47"/>
    </location>
</feature>
<dbReference type="InterPro" id="IPR007889">
    <property type="entry name" value="HTH_Psq"/>
</dbReference>
<dbReference type="EMBL" id="MU842856">
    <property type="protein sequence ID" value="KAK2030019.1"/>
    <property type="molecule type" value="Genomic_DNA"/>
</dbReference>
<reference evidence="3" key="1">
    <citation type="submission" date="2021-06" db="EMBL/GenBank/DDBJ databases">
        <title>Comparative genomics, transcriptomics and evolutionary studies reveal genomic signatures of adaptation to plant cell wall in hemibiotrophic fungi.</title>
        <authorList>
            <consortium name="DOE Joint Genome Institute"/>
            <person name="Baroncelli R."/>
            <person name="Diaz J.F."/>
            <person name="Benocci T."/>
            <person name="Peng M."/>
            <person name="Battaglia E."/>
            <person name="Haridas S."/>
            <person name="Andreopoulos W."/>
            <person name="Labutti K."/>
            <person name="Pangilinan J."/>
            <person name="Floch G.L."/>
            <person name="Makela M.R."/>
            <person name="Henrissat B."/>
            <person name="Grigoriev I.V."/>
            <person name="Crouch J.A."/>
            <person name="De Vries R.P."/>
            <person name="Sukno S.A."/>
            <person name="Thon M.R."/>
        </authorList>
    </citation>
    <scope>NUCLEOTIDE SEQUENCE</scope>
    <source>
        <strain evidence="3">MAFF235873</strain>
    </source>
</reference>